<accession>A0A6A6HHP2</accession>
<name>A0A6A6HHP2_VIRVR</name>
<dbReference type="GO" id="GO:0032259">
    <property type="term" value="P:methylation"/>
    <property type="evidence" value="ECO:0007669"/>
    <property type="project" value="UniProtKB-KW"/>
</dbReference>
<dbReference type="AlphaFoldDB" id="A0A6A6HHP2"/>
<dbReference type="Proteomes" id="UP000800092">
    <property type="component" value="Unassembled WGS sequence"/>
</dbReference>
<evidence type="ECO:0000256" key="2">
    <source>
        <dbReference type="ARBA" id="ARBA00022603"/>
    </source>
</evidence>
<feature type="region of interest" description="Disordered" evidence="4">
    <location>
        <begin position="1"/>
        <end position="87"/>
    </location>
</feature>
<gene>
    <name evidence="6" type="ORF">EV356DRAFT_520875</name>
</gene>
<organism evidence="6 7">
    <name type="scientific">Viridothelium virens</name>
    <name type="common">Speckled blister lichen</name>
    <name type="synonym">Trypethelium virens</name>
    <dbReference type="NCBI Taxonomy" id="1048519"/>
    <lineage>
        <taxon>Eukaryota</taxon>
        <taxon>Fungi</taxon>
        <taxon>Dikarya</taxon>
        <taxon>Ascomycota</taxon>
        <taxon>Pezizomycotina</taxon>
        <taxon>Dothideomycetes</taxon>
        <taxon>Dothideomycetes incertae sedis</taxon>
        <taxon>Trypetheliales</taxon>
        <taxon>Trypetheliaceae</taxon>
        <taxon>Viridothelium</taxon>
    </lineage>
</organism>
<keyword evidence="7" id="KW-1185">Reference proteome</keyword>
<evidence type="ECO:0000256" key="1">
    <source>
        <dbReference type="ARBA" id="ARBA00009725"/>
    </source>
</evidence>
<dbReference type="EMBL" id="ML991779">
    <property type="protein sequence ID" value="KAF2237616.1"/>
    <property type="molecule type" value="Genomic_DNA"/>
</dbReference>
<dbReference type="Pfam" id="PF08242">
    <property type="entry name" value="Methyltransf_12"/>
    <property type="match status" value="1"/>
</dbReference>
<dbReference type="PANTHER" id="PTHR22809">
    <property type="entry name" value="METHYLTRANSFERASE-RELATED"/>
    <property type="match status" value="1"/>
</dbReference>
<keyword evidence="3 6" id="KW-0808">Transferase</keyword>
<feature type="compositionally biased region" description="Basic and acidic residues" evidence="4">
    <location>
        <begin position="354"/>
        <end position="365"/>
    </location>
</feature>
<dbReference type="Gene3D" id="3.40.50.150">
    <property type="entry name" value="Vaccinia Virus protein VP39"/>
    <property type="match status" value="1"/>
</dbReference>
<sequence length="424" mass="48811">MMDDEECENPVKRRNRQQLSNAMEHMRFAVTYDPKLSSTSPTPPTPPPLDSLSLSEQDAYGVPASLQPLRHPPERSGDPSNQLKRTDPFQFGSRYLQEGDDIFAFNAWDHVETDAAYAEFAELQYAKQREAPVSDFDRKRFNQDPAKWWNKFYGSNSANFFKNRKWLQQEFPVLKEVTKKGAGRKVLLEVGAGAGNTAFPILRENENEELRVHACDFSKKAVEVMKKSEHYDEKIMQANVWDVAGTGESALPPGLEPGSVDVVLMIFIFSALAPNQWDQALKNIFSVLKPGGQVLFRDYGRGDLSQIRFKKERWMQENFYIRGDGTRVYFFDKDELGDIWKGKTFQPPTEEPEDRTVFEEKEPRESNGVVEDSISHTTTPAFDIEDIGIDRRMLVNRQRRLKMYRVWLQAVFRKPSQESQSTNS</sequence>
<evidence type="ECO:0000256" key="3">
    <source>
        <dbReference type="ARBA" id="ARBA00022679"/>
    </source>
</evidence>
<dbReference type="CDD" id="cd02440">
    <property type="entry name" value="AdoMet_MTases"/>
    <property type="match status" value="1"/>
</dbReference>
<feature type="domain" description="Methyltransferase type 12" evidence="5">
    <location>
        <begin position="188"/>
        <end position="293"/>
    </location>
</feature>
<dbReference type="InterPro" id="IPR026113">
    <property type="entry name" value="METTL2/6/8-like"/>
</dbReference>
<keyword evidence="2 6" id="KW-0489">Methyltransferase</keyword>
<reference evidence="6" key="1">
    <citation type="journal article" date="2020" name="Stud. Mycol.">
        <title>101 Dothideomycetes genomes: a test case for predicting lifestyles and emergence of pathogens.</title>
        <authorList>
            <person name="Haridas S."/>
            <person name="Albert R."/>
            <person name="Binder M."/>
            <person name="Bloem J."/>
            <person name="Labutti K."/>
            <person name="Salamov A."/>
            <person name="Andreopoulos B."/>
            <person name="Baker S."/>
            <person name="Barry K."/>
            <person name="Bills G."/>
            <person name="Bluhm B."/>
            <person name="Cannon C."/>
            <person name="Castanera R."/>
            <person name="Culley D."/>
            <person name="Daum C."/>
            <person name="Ezra D."/>
            <person name="Gonzalez J."/>
            <person name="Henrissat B."/>
            <person name="Kuo A."/>
            <person name="Liang C."/>
            <person name="Lipzen A."/>
            <person name="Lutzoni F."/>
            <person name="Magnuson J."/>
            <person name="Mondo S."/>
            <person name="Nolan M."/>
            <person name="Ohm R."/>
            <person name="Pangilinan J."/>
            <person name="Park H.-J."/>
            <person name="Ramirez L."/>
            <person name="Alfaro M."/>
            <person name="Sun H."/>
            <person name="Tritt A."/>
            <person name="Yoshinaga Y."/>
            <person name="Zwiers L.-H."/>
            <person name="Turgeon B."/>
            <person name="Goodwin S."/>
            <person name="Spatafora J."/>
            <person name="Crous P."/>
            <person name="Grigoriev I."/>
        </authorList>
    </citation>
    <scope>NUCLEOTIDE SEQUENCE</scope>
    <source>
        <strain evidence="6">Tuck. ex Michener</strain>
    </source>
</reference>
<protein>
    <submittedName>
        <fullName evidence="6">Methyltransferase</fullName>
    </submittedName>
</protein>
<evidence type="ECO:0000313" key="7">
    <source>
        <dbReference type="Proteomes" id="UP000800092"/>
    </source>
</evidence>
<dbReference type="InterPro" id="IPR029063">
    <property type="entry name" value="SAM-dependent_MTases_sf"/>
</dbReference>
<feature type="region of interest" description="Disordered" evidence="4">
    <location>
        <begin position="342"/>
        <end position="372"/>
    </location>
</feature>
<proteinExistence type="inferred from homology"/>
<evidence type="ECO:0000259" key="5">
    <source>
        <dbReference type="Pfam" id="PF08242"/>
    </source>
</evidence>
<dbReference type="GO" id="GO:0052735">
    <property type="term" value="F:tRNA (cytidine-3-)-methyltransferase activity"/>
    <property type="evidence" value="ECO:0007669"/>
    <property type="project" value="TreeGrafter"/>
</dbReference>
<dbReference type="PANTHER" id="PTHR22809:SF11">
    <property type="entry name" value="TRNA N(3)-METHYLCYTIDINE METHYLTRANSFERASE METTL2"/>
    <property type="match status" value="1"/>
</dbReference>
<evidence type="ECO:0000256" key="4">
    <source>
        <dbReference type="SAM" id="MobiDB-lite"/>
    </source>
</evidence>
<comment type="similarity">
    <text evidence="1">Belongs to the methyltransferase superfamily. METL family.</text>
</comment>
<dbReference type="OrthoDB" id="417697at2759"/>
<dbReference type="InterPro" id="IPR013217">
    <property type="entry name" value="Methyltransf_12"/>
</dbReference>
<dbReference type="SUPFAM" id="SSF53335">
    <property type="entry name" value="S-adenosyl-L-methionine-dependent methyltransferases"/>
    <property type="match status" value="1"/>
</dbReference>
<evidence type="ECO:0000313" key="6">
    <source>
        <dbReference type="EMBL" id="KAF2237616.1"/>
    </source>
</evidence>